<comment type="caution">
    <text evidence="4">The sequence shown here is derived from an EMBL/GenBank/DDBJ whole genome shotgun (WGS) entry which is preliminary data.</text>
</comment>
<feature type="domain" description="CRAL-TRIO" evidence="3">
    <location>
        <begin position="153"/>
        <end position="340"/>
    </location>
</feature>
<accession>A0AB34JE23</accession>
<dbReference type="PANTHER" id="PTHR45657">
    <property type="entry name" value="CRAL-TRIO DOMAIN-CONTAINING PROTEIN YKL091C-RELATED"/>
    <property type="match status" value="1"/>
</dbReference>
<dbReference type="PROSITE" id="PS50191">
    <property type="entry name" value="CRAL_TRIO"/>
    <property type="match status" value="1"/>
</dbReference>
<evidence type="ECO:0000256" key="2">
    <source>
        <dbReference type="SAM" id="SignalP"/>
    </source>
</evidence>
<name>A0AB34JE23_PRYPA</name>
<dbReference type="SUPFAM" id="SSF52087">
    <property type="entry name" value="CRAL/TRIO domain"/>
    <property type="match status" value="1"/>
</dbReference>
<reference evidence="4 5" key="1">
    <citation type="journal article" date="2024" name="Science">
        <title>Giant polyketide synthase enzymes in the biosynthesis of giant marine polyether toxins.</title>
        <authorList>
            <person name="Fallon T.R."/>
            <person name="Shende V.V."/>
            <person name="Wierzbicki I.H."/>
            <person name="Pendleton A.L."/>
            <person name="Watervoot N.F."/>
            <person name="Auber R.P."/>
            <person name="Gonzalez D.J."/>
            <person name="Wisecaver J.H."/>
            <person name="Moore B.S."/>
        </authorList>
    </citation>
    <scope>NUCLEOTIDE SEQUENCE [LARGE SCALE GENOMIC DNA]</scope>
    <source>
        <strain evidence="4 5">12B1</strain>
    </source>
</reference>
<dbReference type="InterPro" id="IPR036273">
    <property type="entry name" value="CRAL/TRIO_N_dom_sf"/>
</dbReference>
<dbReference type="Proteomes" id="UP001515480">
    <property type="component" value="Unassembled WGS sequence"/>
</dbReference>
<dbReference type="CDD" id="cd00170">
    <property type="entry name" value="SEC14"/>
    <property type="match status" value="1"/>
</dbReference>
<protein>
    <recommendedName>
        <fullName evidence="3">CRAL-TRIO domain-containing protein</fullName>
    </recommendedName>
</protein>
<dbReference type="InterPro" id="IPR001251">
    <property type="entry name" value="CRAL-TRIO_dom"/>
</dbReference>
<keyword evidence="5" id="KW-1185">Reference proteome</keyword>
<dbReference type="InterPro" id="IPR011074">
    <property type="entry name" value="CRAL/TRIO_N_dom"/>
</dbReference>
<sequence length="395" mass="44669">MLLLAALLSLAAAVFVALLLLSRQLPAVGDAKPHDLSTGAFGEDALRRAYEAHEAQACAKPCTAREQSLQRLLGDWLQKKGFTEAQLKVLAEFREQLVREGLLDSWWDNTLVFWRFCEARKWDVSKALEMFRNHLEWRKSHDLQIVETAVGYMPKLLAEFQFPELYQVKQACQFTHHKVSKQGHPMYFDRVGALDLEAIKRVSSVERLVRYIVWYQEATLVYRAPAASLAVGRLVTTSVYVLDLQGFSLSKFDSETRQLLKTVAKMGSDHYPQTMEKVIFVNASLSFRVVWNFLGAILDQRILDSFTMLGGRSEYKPFLLQFLDEADLPAFLGGQDTTLDFVNENGPWANHLPPLVSNRDDGPSNASNQVKWATVPEPSKHPPSARKKTAKSSPL</sequence>
<dbReference type="PANTHER" id="PTHR45657:SF1">
    <property type="entry name" value="CRAL-TRIO DOMAIN-CONTAINING PROTEIN YKL091C-RELATED"/>
    <property type="match status" value="1"/>
</dbReference>
<dbReference type="SUPFAM" id="SSF46938">
    <property type="entry name" value="CRAL/TRIO N-terminal domain"/>
    <property type="match status" value="1"/>
</dbReference>
<dbReference type="Pfam" id="PF00650">
    <property type="entry name" value="CRAL_TRIO"/>
    <property type="match status" value="1"/>
</dbReference>
<gene>
    <name evidence="4" type="ORF">AB1Y20_003433</name>
</gene>
<organism evidence="4 5">
    <name type="scientific">Prymnesium parvum</name>
    <name type="common">Toxic golden alga</name>
    <dbReference type="NCBI Taxonomy" id="97485"/>
    <lineage>
        <taxon>Eukaryota</taxon>
        <taxon>Haptista</taxon>
        <taxon>Haptophyta</taxon>
        <taxon>Prymnesiophyceae</taxon>
        <taxon>Prymnesiales</taxon>
        <taxon>Prymnesiaceae</taxon>
        <taxon>Prymnesium</taxon>
    </lineage>
</organism>
<evidence type="ECO:0000313" key="5">
    <source>
        <dbReference type="Proteomes" id="UP001515480"/>
    </source>
</evidence>
<feature type="region of interest" description="Disordered" evidence="1">
    <location>
        <begin position="352"/>
        <end position="395"/>
    </location>
</feature>
<dbReference type="Gene3D" id="3.40.525.10">
    <property type="entry name" value="CRAL-TRIO lipid binding domain"/>
    <property type="match status" value="1"/>
</dbReference>
<proteinExistence type="predicted"/>
<evidence type="ECO:0000313" key="4">
    <source>
        <dbReference type="EMBL" id="KAL1519173.1"/>
    </source>
</evidence>
<feature type="signal peptide" evidence="2">
    <location>
        <begin position="1"/>
        <end position="31"/>
    </location>
</feature>
<keyword evidence="2" id="KW-0732">Signal</keyword>
<evidence type="ECO:0000256" key="1">
    <source>
        <dbReference type="SAM" id="MobiDB-lite"/>
    </source>
</evidence>
<evidence type="ECO:0000259" key="3">
    <source>
        <dbReference type="PROSITE" id="PS50191"/>
    </source>
</evidence>
<dbReference type="EMBL" id="JBGBPQ010000010">
    <property type="protein sequence ID" value="KAL1519173.1"/>
    <property type="molecule type" value="Genomic_DNA"/>
</dbReference>
<dbReference type="AlphaFoldDB" id="A0AB34JE23"/>
<dbReference type="InterPro" id="IPR036865">
    <property type="entry name" value="CRAL-TRIO_dom_sf"/>
</dbReference>
<feature type="compositionally biased region" description="Basic residues" evidence="1">
    <location>
        <begin position="383"/>
        <end position="395"/>
    </location>
</feature>
<dbReference type="InterPro" id="IPR051026">
    <property type="entry name" value="PI/PC_transfer"/>
</dbReference>
<dbReference type="SMART" id="SM01100">
    <property type="entry name" value="CRAL_TRIO_N"/>
    <property type="match status" value="1"/>
</dbReference>
<feature type="chain" id="PRO_5044250889" description="CRAL-TRIO domain-containing protein" evidence="2">
    <location>
        <begin position="32"/>
        <end position="395"/>
    </location>
</feature>
<dbReference type="SMART" id="SM00516">
    <property type="entry name" value="SEC14"/>
    <property type="match status" value="1"/>
</dbReference>